<dbReference type="InterPro" id="IPR009056">
    <property type="entry name" value="Cyt_c-like_dom"/>
</dbReference>
<dbReference type="AlphaFoldDB" id="A0AAV7ERV3"/>
<evidence type="ECO:0000256" key="1">
    <source>
        <dbReference type="ARBA" id="ARBA00022723"/>
    </source>
</evidence>
<keyword evidence="2 3" id="KW-0408">Iron</keyword>
<reference evidence="6 7" key="1">
    <citation type="submission" date="2021-07" db="EMBL/GenBank/DDBJ databases">
        <title>The Aristolochia fimbriata genome: insights into angiosperm evolution, floral development and chemical biosynthesis.</title>
        <authorList>
            <person name="Jiao Y."/>
        </authorList>
    </citation>
    <scope>NUCLEOTIDE SEQUENCE [LARGE SCALE GENOMIC DNA]</scope>
    <source>
        <strain evidence="6">IBCAS-2021</strain>
        <tissue evidence="6">Leaf</tissue>
    </source>
</reference>
<gene>
    <name evidence="6" type="ORF">H6P81_011403</name>
</gene>
<evidence type="ECO:0000256" key="2">
    <source>
        <dbReference type="ARBA" id="ARBA00023004"/>
    </source>
</evidence>
<sequence>MDSRLTTRCSPVFFLETIQKAKLKEKHIRAIKKDPIWALLGSQRWAYRPEWAEGVWYYETMSRLGKFTFCTNKLVDPTTVPCVLKWGSNKVHRSGDMKKFTKETRDLQLKLKNATLESKIGKMEVTLEDVQLKMVVMQARLDGAPEEAPAAEEAPADSTRGGPNSSRGGPSCRGCHSSRGHPSSRGRPSTKGGPSCSGVCGRSRGPSSRATVSPSPQEEGVIGMYSDYMVLLPFVKAKKQSSDFQMNIRISKCLLVFYETIRYFQVFHSIFKLTKKYGLVFYTTALKRCLKMAQSRHFSGVVAPFLLRGRAISR</sequence>
<evidence type="ECO:0000256" key="3">
    <source>
        <dbReference type="PROSITE-ProRule" id="PRU00433"/>
    </source>
</evidence>
<feature type="compositionally biased region" description="Polar residues" evidence="4">
    <location>
        <begin position="205"/>
        <end position="216"/>
    </location>
</feature>
<dbReference type="GO" id="GO:0009055">
    <property type="term" value="F:electron transfer activity"/>
    <property type="evidence" value="ECO:0007669"/>
    <property type="project" value="InterPro"/>
</dbReference>
<protein>
    <recommendedName>
        <fullName evidence="5">Cytochrome c domain-containing protein</fullName>
    </recommendedName>
</protein>
<dbReference type="GO" id="GO:0046872">
    <property type="term" value="F:metal ion binding"/>
    <property type="evidence" value="ECO:0007669"/>
    <property type="project" value="UniProtKB-KW"/>
</dbReference>
<evidence type="ECO:0000256" key="4">
    <source>
        <dbReference type="SAM" id="MobiDB-lite"/>
    </source>
</evidence>
<evidence type="ECO:0000313" key="7">
    <source>
        <dbReference type="Proteomes" id="UP000825729"/>
    </source>
</evidence>
<dbReference type="EMBL" id="JAINDJ010000004">
    <property type="protein sequence ID" value="KAG9451438.1"/>
    <property type="molecule type" value="Genomic_DNA"/>
</dbReference>
<feature type="compositionally biased region" description="Low complexity" evidence="4">
    <location>
        <begin position="146"/>
        <end position="175"/>
    </location>
</feature>
<dbReference type="PROSITE" id="PS51007">
    <property type="entry name" value="CYTC"/>
    <property type="match status" value="1"/>
</dbReference>
<keyword evidence="1 3" id="KW-0479">Metal-binding</keyword>
<dbReference type="GO" id="GO:0020037">
    <property type="term" value="F:heme binding"/>
    <property type="evidence" value="ECO:0007669"/>
    <property type="project" value="InterPro"/>
</dbReference>
<feature type="domain" description="Cytochrome c" evidence="5">
    <location>
        <begin position="156"/>
        <end position="287"/>
    </location>
</feature>
<evidence type="ECO:0000313" key="6">
    <source>
        <dbReference type="EMBL" id="KAG9451438.1"/>
    </source>
</evidence>
<keyword evidence="7" id="KW-1185">Reference proteome</keyword>
<organism evidence="6 7">
    <name type="scientific">Aristolochia fimbriata</name>
    <name type="common">White veined hardy Dutchman's pipe vine</name>
    <dbReference type="NCBI Taxonomy" id="158543"/>
    <lineage>
        <taxon>Eukaryota</taxon>
        <taxon>Viridiplantae</taxon>
        <taxon>Streptophyta</taxon>
        <taxon>Embryophyta</taxon>
        <taxon>Tracheophyta</taxon>
        <taxon>Spermatophyta</taxon>
        <taxon>Magnoliopsida</taxon>
        <taxon>Magnoliidae</taxon>
        <taxon>Piperales</taxon>
        <taxon>Aristolochiaceae</taxon>
        <taxon>Aristolochia</taxon>
    </lineage>
</organism>
<proteinExistence type="predicted"/>
<name>A0AAV7ERV3_ARIFI</name>
<feature type="region of interest" description="Disordered" evidence="4">
    <location>
        <begin position="143"/>
        <end position="218"/>
    </location>
</feature>
<dbReference type="Proteomes" id="UP000825729">
    <property type="component" value="Unassembled WGS sequence"/>
</dbReference>
<comment type="caution">
    <text evidence="6">The sequence shown here is derived from an EMBL/GenBank/DDBJ whole genome shotgun (WGS) entry which is preliminary data.</text>
</comment>
<evidence type="ECO:0000259" key="5">
    <source>
        <dbReference type="PROSITE" id="PS51007"/>
    </source>
</evidence>
<accession>A0AAV7ERV3</accession>
<keyword evidence="3" id="KW-0349">Heme</keyword>